<dbReference type="Pfam" id="PF02518">
    <property type="entry name" value="HATPase_c"/>
    <property type="match status" value="1"/>
</dbReference>
<dbReference type="PANTHER" id="PTHR43547:SF2">
    <property type="entry name" value="HYBRID SIGNAL TRANSDUCTION HISTIDINE KINASE C"/>
    <property type="match status" value="1"/>
</dbReference>
<evidence type="ECO:0000256" key="2">
    <source>
        <dbReference type="ARBA" id="ARBA00012438"/>
    </source>
</evidence>
<dbReference type="PANTHER" id="PTHR43547">
    <property type="entry name" value="TWO-COMPONENT HISTIDINE KINASE"/>
    <property type="match status" value="1"/>
</dbReference>
<proteinExistence type="predicted"/>
<sequence length="227" mass="25723">MSTIQTTPEQKIQELQLALSKFSHEIRNPVTLIHSELQLLLSTHPEISMYKEWEDILDNVEYVKELLKELSDYNNAGRIQLTRTELKSYLHRIASAVRPSMEYLEINFKEEIAEDLPELPIDPVKLRQALFNLLRNAQEAVNGPLGKILFRAETVPEKKLIAITIQDNGCGMTPEQQEKIFSPFVTYKKNGTGLGLAITRQIIEAHNGTLTVMSSPDQGSTFTLFLG</sequence>
<dbReference type="SMART" id="SM00387">
    <property type="entry name" value="HATPase_c"/>
    <property type="match status" value="1"/>
</dbReference>
<dbReference type="PROSITE" id="PS50109">
    <property type="entry name" value="HIS_KIN"/>
    <property type="match status" value="1"/>
</dbReference>
<dbReference type="InterPro" id="IPR005467">
    <property type="entry name" value="His_kinase_dom"/>
</dbReference>
<organism evidence="7 8">
    <name type="scientific">Candidatus Blautia faecavium</name>
    <dbReference type="NCBI Taxonomy" id="2838487"/>
    <lineage>
        <taxon>Bacteria</taxon>
        <taxon>Bacillati</taxon>
        <taxon>Bacillota</taxon>
        <taxon>Clostridia</taxon>
        <taxon>Lachnospirales</taxon>
        <taxon>Lachnospiraceae</taxon>
        <taxon>Blautia</taxon>
    </lineage>
</organism>
<dbReference type="SMART" id="SM00388">
    <property type="entry name" value="HisKA"/>
    <property type="match status" value="1"/>
</dbReference>
<dbReference type="CDD" id="cd00082">
    <property type="entry name" value="HisKA"/>
    <property type="match status" value="1"/>
</dbReference>
<dbReference type="Proteomes" id="UP000823842">
    <property type="component" value="Unassembled WGS sequence"/>
</dbReference>
<name>A0A9D2RVV4_9FIRM</name>
<dbReference type="EMBL" id="DWYZ01000091">
    <property type="protein sequence ID" value="HJB28066.1"/>
    <property type="molecule type" value="Genomic_DNA"/>
</dbReference>
<dbReference type="Gene3D" id="1.10.287.130">
    <property type="match status" value="1"/>
</dbReference>
<protein>
    <recommendedName>
        <fullName evidence="2">histidine kinase</fullName>
        <ecNumber evidence="2">2.7.13.3</ecNumber>
    </recommendedName>
</protein>
<keyword evidence="4 7" id="KW-0808">Transferase</keyword>
<dbReference type="EC" id="2.7.13.3" evidence="2"/>
<dbReference type="InterPro" id="IPR004358">
    <property type="entry name" value="Sig_transdc_His_kin-like_C"/>
</dbReference>
<keyword evidence="5" id="KW-0902">Two-component regulatory system</keyword>
<evidence type="ECO:0000259" key="6">
    <source>
        <dbReference type="PROSITE" id="PS50109"/>
    </source>
</evidence>
<comment type="catalytic activity">
    <reaction evidence="1">
        <text>ATP + protein L-histidine = ADP + protein N-phospho-L-histidine.</text>
        <dbReference type="EC" id="2.7.13.3"/>
    </reaction>
</comment>
<keyword evidence="4 7" id="KW-0418">Kinase</keyword>
<keyword evidence="3" id="KW-0597">Phosphoprotein</keyword>
<feature type="domain" description="Histidine kinase" evidence="6">
    <location>
        <begin position="21"/>
        <end position="227"/>
    </location>
</feature>
<dbReference type="InterPro" id="IPR036097">
    <property type="entry name" value="HisK_dim/P_sf"/>
</dbReference>
<evidence type="ECO:0000313" key="7">
    <source>
        <dbReference type="EMBL" id="HJB28066.1"/>
    </source>
</evidence>
<reference evidence="7" key="2">
    <citation type="submission" date="2021-04" db="EMBL/GenBank/DDBJ databases">
        <authorList>
            <person name="Gilroy R."/>
        </authorList>
    </citation>
    <scope>NUCLEOTIDE SEQUENCE</scope>
    <source>
        <strain evidence="7">ChiSjej1B19-5720</strain>
    </source>
</reference>
<dbReference type="GO" id="GO:0000155">
    <property type="term" value="F:phosphorelay sensor kinase activity"/>
    <property type="evidence" value="ECO:0007669"/>
    <property type="project" value="InterPro"/>
</dbReference>
<dbReference type="PRINTS" id="PR00344">
    <property type="entry name" value="BCTRLSENSOR"/>
</dbReference>
<dbReference type="AlphaFoldDB" id="A0A9D2RVV4"/>
<evidence type="ECO:0000256" key="1">
    <source>
        <dbReference type="ARBA" id="ARBA00000085"/>
    </source>
</evidence>
<evidence type="ECO:0000256" key="4">
    <source>
        <dbReference type="ARBA" id="ARBA00022777"/>
    </source>
</evidence>
<dbReference type="Gene3D" id="3.30.565.10">
    <property type="entry name" value="Histidine kinase-like ATPase, C-terminal domain"/>
    <property type="match status" value="1"/>
</dbReference>
<evidence type="ECO:0000313" key="8">
    <source>
        <dbReference type="Proteomes" id="UP000823842"/>
    </source>
</evidence>
<gene>
    <name evidence="7" type="ORF">IAA06_04645</name>
</gene>
<dbReference type="InterPro" id="IPR003661">
    <property type="entry name" value="HisK_dim/P_dom"/>
</dbReference>
<evidence type="ECO:0000256" key="3">
    <source>
        <dbReference type="ARBA" id="ARBA00022553"/>
    </source>
</evidence>
<dbReference type="SUPFAM" id="SSF55874">
    <property type="entry name" value="ATPase domain of HSP90 chaperone/DNA topoisomerase II/histidine kinase"/>
    <property type="match status" value="1"/>
</dbReference>
<dbReference type="SUPFAM" id="SSF47384">
    <property type="entry name" value="Homodimeric domain of signal transducing histidine kinase"/>
    <property type="match status" value="1"/>
</dbReference>
<comment type="caution">
    <text evidence="7">The sequence shown here is derived from an EMBL/GenBank/DDBJ whole genome shotgun (WGS) entry which is preliminary data.</text>
</comment>
<dbReference type="InterPro" id="IPR003594">
    <property type="entry name" value="HATPase_dom"/>
</dbReference>
<dbReference type="InterPro" id="IPR036890">
    <property type="entry name" value="HATPase_C_sf"/>
</dbReference>
<accession>A0A9D2RVV4</accession>
<evidence type="ECO:0000256" key="5">
    <source>
        <dbReference type="ARBA" id="ARBA00023012"/>
    </source>
</evidence>
<reference evidence="7" key="1">
    <citation type="journal article" date="2021" name="PeerJ">
        <title>Extensive microbial diversity within the chicken gut microbiome revealed by metagenomics and culture.</title>
        <authorList>
            <person name="Gilroy R."/>
            <person name="Ravi A."/>
            <person name="Getino M."/>
            <person name="Pursley I."/>
            <person name="Horton D.L."/>
            <person name="Alikhan N.F."/>
            <person name="Baker D."/>
            <person name="Gharbi K."/>
            <person name="Hall N."/>
            <person name="Watson M."/>
            <person name="Adriaenssens E.M."/>
            <person name="Foster-Nyarko E."/>
            <person name="Jarju S."/>
            <person name="Secka A."/>
            <person name="Antonio M."/>
            <person name="Oren A."/>
            <person name="Chaudhuri R.R."/>
            <person name="La Ragione R."/>
            <person name="Hildebrand F."/>
            <person name="Pallen M.J."/>
        </authorList>
    </citation>
    <scope>NUCLEOTIDE SEQUENCE</scope>
    <source>
        <strain evidence="7">ChiSjej1B19-5720</strain>
    </source>
</reference>